<reference evidence="1 2" key="1">
    <citation type="submission" date="2021-07" db="EMBL/GenBank/DDBJ databases">
        <title>The Aristolochia fimbriata genome: insights into angiosperm evolution, floral development and chemical biosynthesis.</title>
        <authorList>
            <person name="Jiao Y."/>
        </authorList>
    </citation>
    <scope>NUCLEOTIDE SEQUENCE [LARGE SCALE GENOMIC DNA]</scope>
    <source>
        <strain evidence="1">IBCAS-2021</strain>
        <tissue evidence="1">Leaf</tissue>
    </source>
</reference>
<keyword evidence="2" id="KW-1185">Reference proteome</keyword>
<dbReference type="Proteomes" id="UP000825729">
    <property type="component" value="Unassembled WGS sequence"/>
</dbReference>
<gene>
    <name evidence="1" type="ORF">H6P81_020421</name>
</gene>
<evidence type="ECO:0000313" key="2">
    <source>
        <dbReference type="Proteomes" id="UP000825729"/>
    </source>
</evidence>
<evidence type="ECO:0000313" key="1">
    <source>
        <dbReference type="EMBL" id="KAG9440256.1"/>
    </source>
</evidence>
<comment type="caution">
    <text evidence="1">The sequence shown here is derived from an EMBL/GenBank/DDBJ whole genome shotgun (WGS) entry which is preliminary data.</text>
</comment>
<dbReference type="EMBL" id="JAINDJ010000008">
    <property type="protein sequence ID" value="KAG9440256.1"/>
    <property type="molecule type" value="Genomic_DNA"/>
</dbReference>
<accession>A0AAV7DVJ4</accession>
<sequence length="199" mass="22858">MSNKAKNIGREAAWHVELEERELRITTSRKERESDRCDCQILGFYESDFVKLKRLMMRRMWTLVWWKWGNIWYRQTLLGVGCGGTFKLPLLNYVPEEQGGCFCSRIRCSIIALKNNTEGEPFFSLASSFLVLPQGSQSLHNNFAEVLGGIIGYQQKRSFPQFSLSSYVWLSLKALEVPDRREGGVGELSGFPVHLGREI</sequence>
<protein>
    <submittedName>
        <fullName evidence="1">Uncharacterized protein</fullName>
    </submittedName>
</protein>
<dbReference type="AlphaFoldDB" id="A0AAV7DVJ4"/>
<organism evidence="1 2">
    <name type="scientific">Aristolochia fimbriata</name>
    <name type="common">White veined hardy Dutchman's pipe vine</name>
    <dbReference type="NCBI Taxonomy" id="158543"/>
    <lineage>
        <taxon>Eukaryota</taxon>
        <taxon>Viridiplantae</taxon>
        <taxon>Streptophyta</taxon>
        <taxon>Embryophyta</taxon>
        <taxon>Tracheophyta</taxon>
        <taxon>Spermatophyta</taxon>
        <taxon>Magnoliopsida</taxon>
        <taxon>Magnoliidae</taxon>
        <taxon>Piperales</taxon>
        <taxon>Aristolochiaceae</taxon>
        <taxon>Aristolochia</taxon>
    </lineage>
</organism>
<proteinExistence type="predicted"/>
<name>A0AAV7DVJ4_ARIFI</name>